<evidence type="ECO:0000256" key="2">
    <source>
        <dbReference type="ARBA" id="ARBA00022729"/>
    </source>
</evidence>
<dbReference type="Gene3D" id="3.80.10.10">
    <property type="entry name" value="Ribonuclease Inhibitor"/>
    <property type="match status" value="2"/>
</dbReference>
<evidence type="ECO:0000256" key="5">
    <source>
        <dbReference type="SAM" id="SignalP"/>
    </source>
</evidence>
<gene>
    <name evidence="7" type="ORF">QBZ16_004672</name>
</gene>
<dbReference type="InterPro" id="IPR046959">
    <property type="entry name" value="PRK1-6/SRF4-like"/>
</dbReference>
<keyword evidence="4" id="KW-0472">Membrane</keyword>
<keyword evidence="4" id="KW-1133">Transmembrane helix</keyword>
<protein>
    <recommendedName>
        <fullName evidence="6">Ig-like domain-containing protein</fullName>
    </recommendedName>
</protein>
<feature type="signal peptide" evidence="5">
    <location>
        <begin position="1"/>
        <end position="17"/>
    </location>
</feature>
<dbReference type="PROSITE" id="PS50835">
    <property type="entry name" value="IG_LIKE"/>
    <property type="match status" value="1"/>
</dbReference>
<dbReference type="InterPro" id="IPR032675">
    <property type="entry name" value="LRR_dom_sf"/>
</dbReference>
<accession>A0AAD9IG50</accession>
<dbReference type="PANTHER" id="PTHR48007:SF4">
    <property type="entry name" value="LEUCINE-RICH REPEAT RECEPTOR-LIKE PROTEIN KINASE PXC1"/>
    <property type="match status" value="1"/>
</dbReference>
<evidence type="ECO:0000256" key="3">
    <source>
        <dbReference type="SAM" id="MobiDB-lite"/>
    </source>
</evidence>
<feature type="transmembrane region" description="Helical" evidence="4">
    <location>
        <begin position="584"/>
        <end position="605"/>
    </location>
</feature>
<dbReference type="Proteomes" id="UP001255856">
    <property type="component" value="Unassembled WGS sequence"/>
</dbReference>
<feature type="compositionally biased region" description="Low complexity" evidence="3">
    <location>
        <begin position="656"/>
        <end position="682"/>
    </location>
</feature>
<feature type="domain" description="Ig-like" evidence="6">
    <location>
        <begin position="30"/>
        <end position="129"/>
    </location>
</feature>
<feature type="region of interest" description="Disordered" evidence="3">
    <location>
        <begin position="648"/>
        <end position="707"/>
    </location>
</feature>
<keyword evidence="4" id="KW-0812">Transmembrane</keyword>
<evidence type="ECO:0000313" key="8">
    <source>
        <dbReference type="Proteomes" id="UP001255856"/>
    </source>
</evidence>
<dbReference type="PANTHER" id="PTHR48007">
    <property type="entry name" value="LEUCINE-RICH REPEAT RECEPTOR-LIKE PROTEIN KINASE PXC1"/>
    <property type="match status" value="1"/>
</dbReference>
<feature type="compositionally biased region" description="Basic and acidic residues" evidence="3">
    <location>
        <begin position="698"/>
        <end position="707"/>
    </location>
</feature>
<organism evidence="7 8">
    <name type="scientific">Prototheca wickerhamii</name>
    <dbReference type="NCBI Taxonomy" id="3111"/>
    <lineage>
        <taxon>Eukaryota</taxon>
        <taxon>Viridiplantae</taxon>
        <taxon>Chlorophyta</taxon>
        <taxon>core chlorophytes</taxon>
        <taxon>Trebouxiophyceae</taxon>
        <taxon>Chlorellales</taxon>
        <taxon>Chlorellaceae</taxon>
        <taxon>Prototheca</taxon>
    </lineage>
</organism>
<sequence>MRAVVLLLLSAACACSAFDVVDLRTGSLAPRGTVYFYNIKGTSGEWFKLTATTGGNASISLYCVNGATLVTPSASSWQWASSRGADEVQQVVISPSSPYYLRTSQTAPNFTCAATSNELSGDAATVQLAVATAKTGPTLVAAQAAVAQTIYETCCASDDQLACSRWRATAKKAGATVFSDLCALDGSICDDGGNLVQLGLANNFMTCAVSTLSLASFPSLRYAYLSTNELTGDFGEALDAYVDLAELRELSVNGNAKLTGTLSTGTLCALTSSALTLLDVGGTGVAGSLPACLFGAESTLRNLVATGVALGGSLPDAFGEDTPLWQLKLGGTGLRGAVPASLGEAAELKVLALNNNSLSGAAPGFEGAAALQSLDLSFNALTGAVPAALAGHAALYELILSGNKFASLPEGFSALAGEAAPPLATLAVADNELSGPFPAALPTAYPALAKLDIAGNAFEGALPDAAGAFAELRYLWAGGNRFSGSIPASWNDTGIFQLAPLDAYTTSAWNTFALENNQLTGDLPSFLAQDALLYPVNIALYVRGGIVGNSFNNGCEDAFDNIDGICSLKTYDDGGSGLSTGAKIGIAIGVVLLVFILSIAVFVACRRRMGRRANGRFVQMESPTGGAFYGGAQNNFYPSTGYPAQQELQMGGGFPAGQAAPPMSRVEAGLAGAGAPPAAEPLSGKPSTDGAEAPQPKDPFDDLTKRH</sequence>
<reference evidence="7" key="1">
    <citation type="submission" date="2021-01" db="EMBL/GenBank/DDBJ databases">
        <authorList>
            <person name="Eckstrom K.M.E."/>
        </authorList>
    </citation>
    <scope>NUCLEOTIDE SEQUENCE</scope>
    <source>
        <strain evidence="7">UVCC 0001</strain>
    </source>
</reference>
<keyword evidence="8" id="KW-1185">Reference proteome</keyword>
<dbReference type="InterPro" id="IPR007110">
    <property type="entry name" value="Ig-like_dom"/>
</dbReference>
<evidence type="ECO:0000256" key="1">
    <source>
        <dbReference type="ARBA" id="ARBA00004430"/>
    </source>
</evidence>
<comment type="caution">
    <text evidence="7">The sequence shown here is derived from an EMBL/GenBank/DDBJ whole genome shotgun (WGS) entry which is preliminary data.</text>
</comment>
<name>A0AAD9IG50_PROWI</name>
<dbReference type="InterPro" id="IPR001611">
    <property type="entry name" value="Leu-rich_rpt"/>
</dbReference>
<dbReference type="AlphaFoldDB" id="A0AAD9IG50"/>
<proteinExistence type="predicted"/>
<comment type="subcellular location">
    <subcellularLocation>
        <location evidence="1">Cytoplasm</location>
        <location evidence="1">Cytoskeleton</location>
        <location evidence="1">Cilium axoneme</location>
    </subcellularLocation>
</comment>
<dbReference type="GO" id="GO:0005930">
    <property type="term" value="C:axoneme"/>
    <property type="evidence" value="ECO:0007669"/>
    <property type="project" value="UniProtKB-SubCell"/>
</dbReference>
<dbReference type="SUPFAM" id="SSF52058">
    <property type="entry name" value="L domain-like"/>
    <property type="match status" value="1"/>
</dbReference>
<evidence type="ECO:0000256" key="4">
    <source>
        <dbReference type="SAM" id="Phobius"/>
    </source>
</evidence>
<evidence type="ECO:0000313" key="7">
    <source>
        <dbReference type="EMBL" id="KAK2077824.1"/>
    </source>
</evidence>
<dbReference type="Pfam" id="PF13855">
    <property type="entry name" value="LRR_8"/>
    <property type="match status" value="1"/>
</dbReference>
<dbReference type="EMBL" id="JASFZW010000006">
    <property type="protein sequence ID" value="KAK2077824.1"/>
    <property type="molecule type" value="Genomic_DNA"/>
</dbReference>
<evidence type="ECO:0000259" key="6">
    <source>
        <dbReference type="PROSITE" id="PS50835"/>
    </source>
</evidence>
<feature type="chain" id="PRO_5042209869" description="Ig-like domain-containing protein" evidence="5">
    <location>
        <begin position="18"/>
        <end position="707"/>
    </location>
</feature>
<keyword evidence="2 5" id="KW-0732">Signal</keyword>
<dbReference type="PROSITE" id="PS51257">
    <property type="entry name" value="PROKAR_LIPOPROTEIN"/>
    <property type="match status" value="1"/>
</dbReference>